<reference evidence="3 4" key="1">
    <citation type="journal article" date="2015" name="Stand. Genomic Sci.">
        <title>Genomic Encyclopedia of Bacterial and Archaeal Type Strains, Phase III: the genomes of soil and plant-associated and newly described type strains.</title>
        <authorList>
            <person name="Whitman W.B."/>
            <person name="Woyke T."/>
            <person name="Klenk H.P."/>
            <person name="Zhou Y."/>
            <person name="Lilburn T.G."/>
            <person name="Beck B.J."/>
            <person name="De Vos P."/>
            <person name="Vandamme P."/>
            <person name="Eisen J.A."/>
            <person name="Garrity G."/>
            <person name="Hugenholtz P."/>
            <person name="Kyrpides N.C."/>
        </authorList>
    </citation>
    <scope>NUCLEOTIDE SEQUENCE [LARGE SCALE GENOMIC DNA]</scope>
    <source>
        <strain evidence="3 4">CV2</strain>
    </source>
</reference>
<dbReference type="Pfam" id="PF14258">
    <property type="entry name" value="DUF4350"/>
    <property type="match status" value="1"/>
</dbReference>
<evidence type="ECO:0000256" key="1">
    <source>
        <dbReference type="SAM" id="Phobius"/>
    </source>
</evidence>
<feature type="domain" description="DUF4350" evidence="2">
    <location>
        <begin position="50"/>
        <end position="224"/>
    </location>
</feature>
<keyword evidence="1" id="KW-0472">Membrane</keyword>
<comment type="caution">
    <text evidence="3">The sequence shown here is derived from an EMBL/GenBank/DDBJ whole genome shotgun (WGS) entry which is preliminary data.</text>
</comment>
<gene>
    <name evidence="3" type="ORF">EV141_1148</name>
</gene>
<sequence>MTTTVLTPTVGRAVRRSLFWVGAAGVAIAVALGLTALNGVATSTDRWDARSATPTGSLALATVLENEGIAVELAATRAEVDAAIDAARRAGDAVTLLVADGRGLLDGERIAALTGLADRLVLAEPAPETLDALDFPFSTSRLTAGPIDVGSCTLAAAERAETIDGDAIVIYETEADERCASDDSGAALLSQTIDGAEVTVLGVGEALENGAIDRAGNAALALGLAGEHPRLVWYSPSPADVGLVTLADVTPGWVNPLAWTAAAALLAAAFWRGRRLGPVVIENLPVVVKTTETMEGRARLYARGGARLRALDALRVGTLRRLSATLALGKAAGVDDIVAAAASTAGRDLRATRELLVDAEPANDTELMRLSESLITLEQAVARRVALDDDSDTPERMTG</sequence>
<dbReference type="EMBL" id="SGWW01000002">
    <property type="protein sequence ID" value="RZS57436.1"/>
    <property type="molecule type" value="Genomic_DNA"/>
</dbReference>
<dbReference type="OrthoDB" id="5241668at2"/>
<feature type="transmembrane region" description="Helical" evidence="1">
    <location>
        <begin position="18"/>
        <end position="41"/>
    </location>
</feature>
<proteinExistence type="predicted"/>
<evidence type="ECO:0000313" key="4">
    <source>
        <dbReference type="Proteomes" id="UP000293519"/>
    </source>
</evidence>
<evidence type="ECO:0000313" key="3">
    <source>
        <dbReference type="EMBL" id="RZS57436.1"/>
    </source>
</evidence>
<evidence type="ECO:0000259" key="2">
    <source>
        <dbReference type="Pfam" id="PF14258"/>
    </source>
</evidence>
<protein>
    <recommendedName>
        <fullName evidence="2">DUF4350 domain-containing protein</fullName>
    </recommendedName>
</protein>
<dbReference type="Proteomes" id="UP000293519">
    <property type="component" value="Unassembled WGS sequence"/>
</dbReference>
<accession>A0A4Q7LRD9</accession>
<keyword evidence="4" id="KW-1185">Reference proteome</keyword>
<keyword evidence="1" id="KW-0812">Transmembrane</keyword>
<dbReference type="AlphaFoldDB" id="A0A4Q7LRD9"/>
<name>A0A4Q7LRD9_9MICO</name>
<dbReference type="InterPro" id="IPR025646">
    <property type="entry name" value="DUF4350"/>
</dbReference>
<organism evidence="3 4">
    <name type="scientific">Microcella putealis</name>
    <dbReference type="NCBI Taxonomy" id="337005"/>
    <lineage>
        <taxon>Bacteria</taxon>
        <taxon>Bacillati</taxon>
        <taxon>Actinomycetota</taxon>
        <taxon>Actinomycetes</taxon>
        <taxon>Micrococcales</taxon>
        <taxon>Microbacteriaceae</taxon>
        <taxon>Microcella</taxon>
    </lineage>
</organism>
<dbReference type="RefSeq" id="WP_130485007.1">
    <property type="nucleotide sequence ID" value="NZ_SGWW01000002.1"/>
</dbReference>
<keyword evidence="1" id="KW-1133">Transmembrane helix</keyword>